<comment type="caution">
    <text evidence="1">The sequence shown here is derived from an EMBL/GenBank/DDBJ whole genome shotgun (WGS) entry which is preliminary data.</text>
</comment>
<reference evidence="2" key="1">
    <citation type="journal article" date="2019" name="Int. J. Syst. Evol. Microbiol.">
        <title>The Global Catalogue of Microorganisms (GCM) 10K type strain sequencing project: providing services to taxonomists for standard genome sequencing and annotation.</title>
        <authorList>
            <consortium name="The Broad Institute Genomics Platform"/>
            <consortium name="The Broad Institute Genome Sequencing Center for Infectious Disease"/>
            <person name="Wu L."/>
            <person name="Ma J."/>
        </authorList>
    </citation>
    <scope>NUCLEOTIDE SEQUENCE [LARGE SCALE GENOMIC DNA]</scope>
    <source>
        <strain evidence="2">CCUG 62114</strain>
    </source>
</reference>
<name>A0ABW3HZW8_9FLAO</name>
<dbReference type="Pfam" id="PF16138">
    <property type="entry name" value="DUF4846"/>
    <property type="match status" value="1"/>
</dbReference>
<accession>A0ABW3HZW8</accession>
<dbReference type="EMBL" id="JBHTJM010000002">
    <property type="protein sequence ID" value="MFD0962917.1"/>
    <property type="molecule type" value="Genomic_DNA"/>
</dbReference>
<organism evidence="1 2">
    <name type="scientific">Pseudofulvibacter geojedonensis</name>
    <dbReference type="NCBI Taxonomy" id="1123758"/>
    <lineage>
        <taxon>Bacteria</taxon>
        <taxon>Pseudomonadati</taxon>
        <taxon>Bacteroidota</taxon>
        <taxon>Flavobacteriia</taxon>
        <taxon>Flavobacteriales</taxon>
        <taxon>Flavobacteriaceae</taxon>
        <taxon>Pseudofulvibacter</taxon>
    </lineage>
</organism>
<gene>
    <name evidence="1" type="ORF">ACFQ1O_02745</name>
</gene>
<keyword evidence="2" id="KW-1185">Reference proteome</keyword>
<dbReference type="Proteomes" id="UP001596997">
    <property type="component" value="Unassembled WGS sequence"/>
</dbReference>
<evidence type="ECO:0000313" key="1">
    <source>
        <dbReference type="EMBL" id="MFD0962917.1"/>
    </source>
</evidence>
<sequence length="290" mass="33674">MRLLLIIATFLYISCKQEKHANIAKNIVSAKIEKETKKQSIINTLGKTIKTRFNTPNNFIRTEAANNSFANYLRELPLKNHGTEVKFYNGQIKPNYNVYTAVVDLPIGKKDLHQCADAVMRLRAEYLWKQKRYNDIHFNFTNGFRVDYHKYKEGNRVVVKGNKTYWIKKTSPSNTYKNFWNYMELIFTYAGTLSLSKELTSIKLEKIKIGDVLIQGGSPGHAVIVVDMCINPSTKEKAFLLAQSYMPAQETQILKNRAHSNNPWYSLNDIKNRIETPEWTFTVDDLKRFE</sequence>
<evidence type="ECO:0000313" key="2">
    <source>
        <dbReference type="Proteomes" id="UP001596997"/>
    </source>
</evidence>
<dbReference type="RefSeq" id="WP_377713061.1">
    <property type="nucleotide sequence ID" value="NZ_JBHTJM010000002.1"/>
</dbReference>
<proteinExistence type="predicted"/>
<dbReference type="InterPro" id="IPR032315">
    <property type="entry name" value="DUF4846"/>
</dbReference>
<protein>
    <submittedName>
        <fullName evidence="1">DUF4846 domain-containing protein</fullName>
    </submittedName>
</protein>